<sequence length="100" mass="10936">NSLRGEEARLLRPAPVLLAVPSSRPTARLSGAKRKLSTESAATSDTSHASARSQNLVTPEFTDQPISEEEKIRIVIAERRKMDASRPEPDEVVELSERGS</sequence>
<feature type="region of interest" description="Disordered" evidence="1">
    <location>
        <begin position="22"/>
        <end position="100"/>
    </location>
</feature>
<dbReference type="AlphaFoldDB" id="A0A1E1VZ69"/>
<gene>
    <name evidence="2" type="ORF">g.16955</name>
</gene>
<proteinExistence type="predicted"/>
<reference evidence="2" key="1">
    <citation type="submission" date="2015-09" db="EMBL/GenBank/DDBJ databases">
        <title>De novo assembly of Pectinophora gossypiella (Pink Bollworm) gut transcriptome.</title>
        <authorList>
            <person name="Tassone E.E."/>
        </authorList>
    </citation>
    <scope>NUCLEOTIDE SEQUENCE</scope>
</reference>
<name>A0A1E1VZ69_PECGO</name>
<evidence type="ECO:0000313" key="2">
    <source>
        <dbReference type="EMBL" id="JAT80027.1"/>
    </source>
</evidence>
<dbReference type="OrthoDB" id="416585at2759"/>
<evidence type="ECO:0000256" key="1">
    <source>
        <dbReference type="SAM" id="MobiDB-lite"/>
    </source>
</evidence>
<feature type="non-terminal residue" evidence="2">
    <location>
        <position position="1"/>
    </location>
</feature>
<dbReference type="EMBL" id="GDQN01011027">
    <property type="protein sequence ID" value="JAT80027.1"/>
    <property type="molecule type" value="Transcribed_RNA"/>
</dbReference>
<protein>
    <submittedName>
        <fullName evidence="2">Uncharacterized protein</fullName>
    </submittedName>
</protein>
<feature type="compositionally biased region" description="Basic and acidic residues" evidence="1">
    <location>
        <begin position="68"/>
        <end position="100"/>
    </location>
</feature>
<feature type="compositionally biased region" description="Low complexity" evidence="1">
    <location>
        <begin position="38"/>
        <end position="53"/>
    </location>
</feature>
<organism evidence="2">
    <name type="scientific">Pectinophora gossypiella</name>
    <name type="common">Cotton pink bollworm</name>
    <name type="synonym">Depressaria gossypiella</name>
    <dbReference type="NCBI Taxonomy" id="13191"/>
    <lineage>
        <taxon>Eukaryota</taxon>
        <taxon>Metazoa</taxon>
        <taxon>Ecdysozoa</taxon>
        <taxon>Arthropoda</taxon>
        <taxon>Hexapoda</taxon>
        <taxon>Insecta</taxon>
        <taxon>Pterygota</taxon>
        <taxon>Neoptera</taxon>
        <taxon>Endopterygota</taxon>
        <taxon>Lepidoptera</taxon>
        <taxon>Glossata</taxon>
        <taxon>Ditrysia</taxon>
        <taxon>Gelechioidea</taxon>
        <taxon>Gelechiidae</taxon>
        <taxon>Apatetrinae</taxon>
        <taxon>Pectinophora</taxon>
    </lineage>
</organism>
<accession>A0A1E1VZ69</accession>